<gene>
    <name evidence="1" type="ORF">SAMN05660236_0402</name>
</gene>
<accession>A0A1T5ITZ5</accession>
<evidence type="ECO:0000313" key="2">
    <source>
        <dbReference type="Proteomes" id="UP000190961"/>
    </source>
</evidence>
<organism evidence="1 2">
    <name type="scientific">Ohtaekwangia koreensis</name>
    <dbReference type="NCBI Taxonomy" id="688867"/>
    <lineage>
        <taxon>Bacteria</taxon>
        <taxon>Pseudomonadati</taxon>
        <taxon>Bacteroidota</taxon>
        <taxon>Cytophagia</taxon>
        <taxon>Cytophagales</taxon>
        <taxon>Fulvivirgaceae</taxon>
        <taxon>Ohtaekwangia</taxon>
    </lineage>
</organism>
<dbReference type="AlphaFoldDB" id="A0A1T5ITZ5"/>
<dbReference type="EMBL" id="FUZU01000001">
    <property type="protein sequence ID" value="SKC42650.1"/>
    <property type="molecule type" value="Genomic_DNA"/>
</dbReference>
<sequence>MRYFPVASMSLDMGVPRVMSFKSKSPITKKLDRINVKDCTCIAKNSTFKVSVVYCIFHFPRSYKDIRNFNVFTLLS</sequence>
<keyword evidence="2" id="KW-1185">Reference proteome</keyword>
<reference evidence="1 2" key="1">
    <citation type="submission" date="2017-02" db="EMBL/GenBank/DDBJ databases">
        <authorList>
            <person name="Peterson S.W."/>
        </authorList>
    </citation>
    <scope>NUCLEOTIDE SEQUENCE [LARGE SCALE GENOMIC DNA]</scope>
    <source>
        <strain evidence="1 2">DSM 25262</strain>
    </source>
</reference>
<proteinExistence type="predicted"/>
<name>A0A1T5ITZ5_9BACT</name>
<dbReference type="Proteomes" id="UP000190961">
    <property type="component" value="Unassembled WGS sequence"/>
</dbReference>
<evidence type="ECO:0000313" key="1">
    <source>
        <dbReference type="EMBL" id="SKC42650.1"/>
    </source>
</evidence>
<protein>
    <submittedName>
        <fullName evidence="1">Uncharacterized protein</fullName>
    </submittedName>
</protein>